<evidence type="ECO:0000313" key="2">
    <source>
        <dbReference type="Proteomes" id="UP000604046"/>
    </source>
</evidence>
<dbReference type="Proteomes" id="UP000604046">
    <property type="component" value="Unassembled WGS sequence"/>
</dbReference>
<accession>A0A812RWK3</accession>
<keyword evidence="2" id="KW-1185">Reference proteome</keyword>
<comment type="caution">
    <text evidence="1">The sequence shown here is derived from an EMBL/GenBank/DDBJ whole genome shotgun (WGS) entry which is preliminary data.</text>
</comment>
<protein>
    <submittedName>
        <fullName evidence="1">Uncharacterized protein</fullName>
    </submittedName>
</protein>
<proteinExistence type="predicted"/>
<sequence>MEEWLKLKPHSEFQKIKELKQYQKDVSGNVKIAEVEQKWYDQNMKPLVDFMGDEHIWKLVCGNELNIFHDKPLRSQDDLAKAAASFKAGHWTSRRANASSKDDIYDPFRNHQIGGTNQFCQTFSMMYLKQWIEMEEKPPKKMEDYYANAEKALAFIKWVLEKGIEPATLDDYLKKSQDIFEDHKDLQSPRLRADLLKCLAECLKTPCMCVNVATVGELGTEHIQ</sequence>
<organism evidence="1 2">
    <name type="scientific">Symbiodinium natans</name>
    <dbReference type="NCBI Taxonomy" id="878477"/>
    <lineage>
        <taxon>Eukaryota</taxon>
        <taxon>Sar</taxon>
        <taxon>Alveolata</taxon>
        <taxon>Dinophyceae</taxon>
        <taxon>Suessiales</taxon>
        <taxon>Symbiodiniaceae</taxon>
        <taxon>Symbiodinium</taxon>
    </lineage>
</organism>
<reference evidence="1" key="1">
    <citation type="submission" date="2021-02" db="EMBL/GenBank/DDBJ databases">
        <authorList>
            <person name="Dougan E. K."/>
            <person name="Rhodes N."/>
            <person name="Thang M."/>
            <person name="Chan C."/>
        </authorList>
    </citation>
    <scope>NUCLEOTIDE SEQUENCE</scope>
</reference>
<dbReference type="EMBL" id="CAJNDS010002375">
    <property type="protein sequence ID" value="CAE7454414.1"/>
    <property type="molecule type" value="Genomic_DNA"/>
</dbReference>
<dbReference type="AlphaFoldDB" id="A0A812RWK3"/>
<gene>
    <name evidence="1" type="ORF">SNAT2548_LOCUS24967</name>
</gene>
<name>A0A812RWK3_9DINO</name>
<evidence type="ECO:0000313" key="1">
    <source>
        <dbReference type="EMBL" id="CAE7454414.1"/>
    </source>
</evidence>